<feature type="region of interest" description="Disordered" evidence="1">
    <location>
        <begin position="49"/>
        <end position="75"/>
    </location>
</feature>
<gene>
    <name evidence="2" type="ORF">LIER_37015</name>
</gene>
<keyword evidence="3" id="KW-1185">Reference proteome</keyword>
<dbReference type="Proteomes" id="UP001454036">
    <property type="component" value="Unassembled WGS sequence"/>
</dbReference>
<proteinExistence type="predicted"/>
<feature type="compositionally biased region" description="Basic and acidic residues" evidence="1">
    <location>
        <begin position="53"/>
        <end position="68"/>
    </location>
</feature>
<protein>
    <submittedName>
        <fullName evidence="2">Uncharacterized protein</fullName>
    </submittedName>
</protein>
<evidence type="ECO:0000313" key="3">
    <source>
        <dbReference type="Proteomes" id="UP001454036"/>
    </source>
</evidence>
<sequence length="91" mass="10744">MVNAPIMRLVSFKVVYGLWIKAPLEKSWIEFKLVDESMVQPNSMEGRGNALFLERREENEGRPEKSRDPIFSPNRLQNSRDEELRIKLHMD</sequence>
<evidence type="ECO:0000256" key="1">
    <source>
        <dbReference type="SAM" id="MobiDB-lite"/>
    </source>
</evidence>
<name>A0AAV3PF57_LITER</name>
<comment type="caution">
    <text evidence="2">The sequence shown here is derived from an EMBL/GenBank/DDBJ whole genome shotgun (WGS) entry which is preliminary data.</text>
</comment>
<organism evidence="2 3">
    <name type="scientific">Lithospermum erythrorhizon</name>
    <name type="common">Purple gromwell</name>
    <name type="synonym">Lithospermum officinale var. erythrorhizon</name>
    <dbReference type="NCBI Taxonomy" id="34254"/>
    <lineage>
        <taxon>Eukaryota</taxon>
        <taxon>Viridiplantae</taxon>
        <taxon>Streptophyta</taxon>
        <taxon>Embryophyta</taxon>
        <taxon>Tracheophyta</taxon>
        <taxon>Spermatophyta</taxon>
        <taxon>Magnoliopsida</taxon>
        <taxon>eudicotyledons</taxon>
        <taxon>Gunneridae</taxon>
        <taxon>Pentapetalae</taxon>
        <taxon>asterids</taxon>
        <taxon>lamiids</taxon>
        <taxon>Boraginales</taxon>
        <taxon>Boraginaceae</taxon>
        <taxon>Boraginoideae</taxon>
        <taxon>Lithospermeae</taxon>
        <taxon>Lithospermum</taxon>
    </lineage>
</organism>
<dbReference type="AlphaFoldDB" id="A0AAV3PF57"/>
<reference evidence="2 3" key="1">
    <citation type="submission" date="2024-01" db="EMBL/GenBank/DDBJ databases">
        <title>The complete chloroplast genome sequence of Lithospermum erythrorhizon: insights into the phylogenetic relationship among Boraginaceae species and the maternal lineages of purple gromwells.</title>
        <authorList>
            <person name="Okada T."/>
            <person name="Watanabe K."/>
        </authorList>
    </citation>
    <scope>NUCLEOTIDE SEQUENCE [LARGE SCALE GENOMIC DNA]</scope>
</reference>
<dbReference type="EMBL" id="BAABME010017383">
    <property type="protein sequence ID" value="GAA0149873.1"/>
    <property type="molecule type" value="Genomic_DNA"/>
</dbReference>
<evidence type="ECO:0000313" key="2">
    <source>
        <dbReference type="EMBL" id="GAA0149873.1"/>
    </source>
</evidence>
<accession>A0AAV3PF57</accession>